<evidence type="ECO:0000256" key="5">
    <source>
        <dbReference type="HAMAP-Rule" id="MF_00844"/>
    </source>
</evidence>
<dbReference type="InterPro" id="IPR043682">
    <property type="entry name" value="RqcH_bacterial"/>
</dbReference>
<keyword evidence="2 5" id="KW-0699">rRNA-binding</keyword>
<dbReference type="Pfam" id="PF05833">
    <property type="entry name" value="NFACT_N"/>
    <property type="match status" value="1"/>
</dbReference>
<proteinExistence type="inferred from homology"/>
<keyword evidence="3 5" id="KW-0694">RNA-binding</keyword>
<comment type="subunit">
    <text evidence="5">Associates with stalled 50S ribosomal subunits. Binds to RqcP.</text>
</comment>
<evidence type="ECO:0000313" key="8">
    <source>
        <dbReference type="Proteomes" id="UP000184088"/>
    </source>
</evidence>
<keyword evidence="8" id="KW-1185">Reference proteome</keyword>
<dbReference type="GO" id="GO:1990112">
    <property type="term" value="C:RQC complex"/>
    <property type="evidence" value="ECO:0007669"/>
    <property type="project" value="TreeGrafter"/>
</dbReference>
<evidence type="ECO:0000256" key="4">
    <source>
        <dbReference type="ARBA" id="ARBA00022917"/>
    </source>
</evidence>
<evidence type="ECO:0000256" key="3">
    <source>
        <dbReference type="ARBA" id="ARBA00022884"/>
    </source>
</evidence>
<dbReference type="FunFam" id="2.30.310.10:FF:000004">
    <property type="entry name" value="Fibronectin-binding protein A"/>
    <property type="match status" value="1"/>
</dbReference>
<evidence type="ECO:0000256" key="1">
    <source>
        <dbReference type="ARBA" id="ARBA00022555"/>
    </source>
</evidence>
<feature type="coiled-coil region" evidence="5">
    <location>
        <begin position="384"/>
        <end position="428"/>
    </location>
</feature>
<dbReference type="PANTHER" id="PTHR15239:SF6">
    <property type="entry name" value="RIBOSOME QUALITY CONTROL COMPLEX SUBUNIT NEMF"/>
    <property type="match status" value="1"/>
</dbReference>
<evidence type="ECO:0000313" key="7">
    <source>
        <dbReference type="EMBL" id="SHF19931.1"/>
    </source>
</evidence>
<name>A0A1M4ZPL4_9THEO</name>
<dbReference type="STRING" id="1121256.SAMN02746089_01468"/>
<dbReference type="HAMAP" id="MF_00844_B">
    <property type="entry name" value="RqcH_B"/>
    <property type="match status" value="1"/>
</dbReference>
<dbReference type="Pfam" id="PF05670">
    <property type="entry name" value="NFACT-R_1"/>
    <property type="match status" value="1"/>
</dbReference>
<accession>A0A1M4ZPL4</accession>
<dbReference type="InterPro" id="IPR008532">
    <property type="entry name" value="NFACT_RNA-bd"/>
</dbReference>
<protein>
    <recommendedName>
        <fullName evidence="5">Rqc2 homolog RqcH</fullName>
        <shortName evidence="5">RqcH</shortName>
    </recommendedName>
</protein>
<reference evidence="7 8" key="1">
    <citation type="submission" date="2016-11" db="EMBL/GenBank/DDBJ databases">
        <authorList>
            <person name="Jaros S."/>
            <person name="Januszkiewicz K."/>
            <person name="Wedrychowicz H."/>
        </authorList>
    </citation>
    <scope>NUCLEOTIDE SEQUENCE [LARGE SCALE GENOMIC DNA]</scope>
    <source>
        <strain evidence="7 8">DSM 17918</strain>
    </source>
</reference>
<comment type="function">
    <text evidence="5">Key component of the ribosome quality control system (RQC), a ribosome-associated complex that mediates the extraction of incompletely synthesized nascent chains from stalled ribosomes and their subsequent degradation. RqcH recruits Ala-charged tRNA, and with RqcP directs the elongation of stalled nascent chains on 50S ribosomal subunits, leading to non-templated C-terminal alanine extensions (Ala tail). The Ala tail promotes nascent chain degradation. May add between 1 and at least 8 Ala residues. Binds to stalled 50S ribosomal subunits.</text>
</comment>
<dbReference type="GO" id="GO:0043023">
    <property type="term" value="F:ribosomal large subunit binding"/>
    <property type="evidence" value="ECO:0007669"/>
    <property type="project" value="UniProtKB-UniRule"/>
</dbReference>
<dbReference type="Gene3D" id="1.10.8.50">
    <property type="match status" value="1"/>
</dbReference>
<comment type="similarity">
    <text evidence="5">Belongs to the NEMF family.</text>
</comment>
<keyword evidence="5" id="KW-0175">Coiled coil</keyword>
<keyword evidence="1 5" id="KW-0820">tRNA-binding</keyword>
<dbReference type="GO" id="GO:0072344">
    <property type="term" value="P:rescue of stalled ribosome"/>
    <property type="evidence" value="ECO:0007669"/>
    <property type="project" value="UniProtKB-UniRule"/>
</dbReference>
<dbReference type="Gene3D" id="2.30.310.10">
    <property type="entry name" value="ibrinogen binding protein from staphylococcus aureus domain"/>
    <property type="match status" value="1"/>
</dbReference>
<dbReference type="RefSeq" id="WP_073343419.1">
    <property type="nucleotide sequence ID" value="NZ_FQVH01000014.1"/>
</dbReference>
<dbReference type="OrthoDB" id="9766163at2"/>
<organism evidence="7 8">
    <name type="scientific">Caldanaerobius fijiensis DSM 17918</name>
    <dbReference type="NCBI Taxonomy" id="1121256"/>
    <lineage>
        <taxon>Bacteria</taxon>
        <taxon>Bacillati</taxon>
        <taxon>Bacillota</taxon>
        <taxon>Clostridia</taxon>
        <taxon>Thermoanaerobacterales</taxon>
        <taxon>Thermoanaerobacteraceae</taxon>
        <taxon>Caldanaerobius</taxon>
    </lineage>
</organism>
<dbReference type="PANTHER" id="PTHR15239">
    <property type="entry name" value="NUCLEAR EXPORT MEDIATOR FACTOR NEMF"/>
    <property type="match status" value="1"/>
</dbReference>
<dbReference type="AlphaFoldDB" id="A0A1M4ZPL4"/>
<dbReference type="Proteomes" id="UP000184088">
    <property type="component" value="Unassembled WGS sequence"/>
</dbReference>
<dbReference type="GO" id="GO:0019843">
    <property type="term" value="F:rRNA binding"/>
    <property type="evidence" value="ECO:0007669"/>
    <property type="project" value="UniProtKB-UniRule"/>
</dbReference>
<evidence type="ECO:0000259" key="6">
    <source>
        <dbReference type="Pfam" id="PF05670"/>
    </source>
</evidence>
<evidence type="ECO:0000256" key="2">
    <source>
        <dbReference type="ARBA" id="ARBA00022730"/>
    </source>
</evidence>
<feature type="domain" description="NFACT RNA-binding" evidence="6">
    <location>
        <begin position="458"/>
        <end position="550"/>
    </location>
</feature>
<dbReference type="InterPro" id="IPR051608">
    <property type="entry name" value="RQC_Subunit_NEMF"/>
</dbReference>
<sequence>MALDGLTLYCLKSELRQLIGGKIEKIYQPENEMISISIRNNRKNYKLVMSAGASNARIHLTDQNFENPATPPPFCMALRKHLISGIIKDIRQEGFDRILHIDVFTKTELEDPVILTLTIEIMGKHSNIILYDQNMTILTCIKNVTPDMSKRPVLPGIQYQSPPTVKKLSPDDIDIDKFAELLASTKKISAFFTENFEGISPLISKEILFRAGVDGTSQKDAAILYSKFKSIIDSVKNKEYDPTLAIDINTGMYRDFSCVKLTHMAQECTIKKFDSLNELLDEYYTVHEKQSRMLQLSSELTRIINTNLDRCYKKLKIQQTDLSEAEDREKYRLYGELIIANIYNLQKGQESAELYNYYNNTTITVPLDPALSPAENAQRYYKRYNKLKNAYSVVSAQIEETEKEINYLESLLTNIEQAEDESDLMDIKAELIKEGYIKSNTKKKEIEYKSKPRHYKHGDFDIYVGKNNLQNDYLTLKFARAEDLWLHTSKIHGSHVIIKAYGRKIPDETLEAAARLAAYYSKARQSSKVPVDYTIRKNVKKPNGAKPGMVIYENYKTIYVNPDIKDIQEA</sequence>
<gene>
    <name evidence="5" type="primary">rqcH</name>
    <name evidence="7" type="ORF">SAMN02746089_01468</name>
</gene>
<dbReference type="GO" id="GO:0000049">
    <property type="term" value="F:tRNA binding"/>
    <property type="evidence" value="ECO:0007669"/>
    <property type="project" value="UniProtKB-UniRule"/>
</dbReference>
<dbReference type="EMBL" id="FQVH01000014">
    <property type="protein sequence ID" value="SHF19931.1"/>
    <property type="molecule type" value="Genomic_DNA"/>
</dbReference>
<keyword evidence="4 5" id="KW-0648">Protein biosynthesis</keyword>